<proteinExistence type="predicted"/>
<organism evidence="1 2">
    <name type="scientific">Sarcoptes scabiei</name>
    <name type="common">Itch mite</name>
    <name type="synonym">Acarus scabiei</name>
    <dbReference type="NCBI Taxonomy" id="52283"/>
    <lineage>
        <taxon>Eukaryota</taxon>
        <taxon>Metazoa</taxon>
        <taxon>Ecdysozoa</taxon>
        <taxon>Arthropoda</taxon>
        <taxon>Chelicerata</taxon>
        <taxon>Arachnida</taxon>
        <taxon>Acari</taxon>
        <taxon>Acariformes</taxon>
        <taxon>Sarcoptiformes</taxon>
        <taxon>Astigmata</taxon>
        <taxon>Psoroptidia</taxon>
        <taxon>Sarcoptoidea</taxon>
        <taxon>Sarcoptidae</taxon>
        <taxon>Sarcoptinae</taxon>
        <taxon>Sarcoptes</taxon>
    </lineage>
</organism>
<dbReference type="Proteomes" id="UP000616769">
    <property type="component" value="Unassembled WGS sequence"/>
</dbReference>
<protein>
    <submittedName>
        <fullName evidence="1">Uncharacterized protein</fullName>
    </submittedName>
</protein>
<evidence type="ECO:0000313" key="2">
    <source>
        <dbReference type="Proteomes" id="UP000616769"/>
    </source>
</evidence>
<dbReference type="AlphaFoldDB" id="A0A131ZZT8"/>
<gene>
    <name evidence="1" type="ORF">QR98_0028220</name>
</gene>
<comment type="caution">
    <text evidence="1">The sequence shown here is derived from an EMBL/GenBank/DDBJ whole genome shotgun (WGS) entry which is preliminary data.</text>
</comment>
<dbReference type="VEuPathDB" id="VectorBase:SSCA006116"/>
<dbReference type="EMBL" id="JXLN01008589">
    <property type="protein sequence ID" value="KPM04378.1"/>
    <property type="molecule type" value="Genomic_DNA"/>
</dbReference>
<sequence length="62" mass="7208">MDAFILAKMTFDKVLEAQEFVPTWSRFLGQTTKQQLNELNGVGFSKNRKKTRKNKIITILHP</sequence>
<accession>A0A131ZZT8</accession>
<reference evidence="1 2" key="1">
    <citation type="journal article" date="2015" name="Parasit. Vectors">
        <title>Draft genome of the scabies mite.</title>
        <authorList>
            <person name="Rider S.D.Jr."/>
            <person name="Morgan M.S."/>
            <person name="Arlian L.G."/>
        </authorList>
    </citation>
    <scope>NUCLEOTIDE SEQUENCE [LARGE SCALE GENOMIC DNA]</scope>
    <source>
        <strain evidence="1">Arlian Lab</strain>
    </source>
</reference>
<evidence type="ECO:0000313" key="1">
    <source>
        <dbReference type="EMBL" id="KPM04378.1"/>
    </source>
</evidence>
<name>A0A131ZZT8_SARSC</name>